<evidence type="ECO:0000256" key="3">
    <source>
        <dbReference type="ARBA" id="ARBA00022454"/>
    </source>
</evidence>
<keyword evidence="10" id="KW-0175">Coiled coil</keyword>
<keyword evidence="12" id="KW-1185">Reference proteome</keyword>
<proteinExistence type="predicted"/>
<comment type="caution">
    <text evidence="11">The sequence shown here is derived from an EMBL/GenBank/DDBJ whole genome shotgun (WGS) entry which is preliminary data.</text>
</comment>
<dbReference type="GO" id="GO:0051301">
    <property type="term" value="P:cell division"/>
    <property type="evidence" value="ECO:0007669"/>
    <property type="project" value="UniProtKB-KW"/>
</dbReference>
<evidence type="ECO:0000256" key="4">
    <source>
        <dbReference type="ARBA" id="ARBA00022618"/>
    </source>
</evidence>
<evidence type="ECO:0000256" key="5">
    <source>
        <dbReference type="ARBA" id="ARBA00022776"/>
    </source>
</evidence>
<evidence type="ECO:0000313" key="12">
    <source>
        <dbReference type="Proteomes" id="UP001211065"/>
    </source>
</evidence>
<evidence type="ECO:0000256" key="7">
    <source>
        <dbReference type="ARBA" id="ARBA00023242"/>
    </source>
</evidence>
<accession>A0AAD5U7S9</accession>
<dbReference type="AlphaFoldDB" id="A0AAD5U7S9"/>
<keyword evidence="4" id="KW-0132">Cell division</keyword>
<keyword evidence="9" id="KW-0137">Centromere</keyword>
<keyword evidence="6" id="KW-0995">Kinetochore</keyword>
<name>A0AAD5U7S9_9FUNG</name>
<protein>
    <submittedName>
        <fullName evidence="11">Uncharacterized protein</fullName>
    </submittedName>
</protein>
<dbReference type="GO" id="GO:0007059">
    <property type="term" value="P:chromosome segregation"/>
    <property type="evidence" value="ECO:0007669"/>
    <property type="project" value="TreeGrafter"/>
</dbReference>
<sequence length="182" mass="20984">MALNVQNSEVESIQLQKLEAAFSIALNATLNTCSEEAFIKSFKNLHESHPAVIPAARQQILGFLAKESRVEFDRILHERDIPKKLKELDEAILKSKTSGDKYVSLLNLDPIEATLDQQKYLKKLEILKLREILKKYNEDNINLEKNVIESEKRLKIEKGKIEDIKATLLTCSEMMEKNYREI</sequence>
<feature type="coiled-coil region" evidence="10">
    <location>
        <begin position="126"/>
        <end position="153"/>
    </location>
</feature>
<gene>
    <name evidence="11" type="ORF">HK099_008303</name>
</gene>
<evidence type="ECO:0000256" key="2">
    <source>
        <dbReference type="ARBA" id="ARBA00004629"/>
    </source>
</evidence>
<dbReference type="Pfam" id="PF03980">
    <property type="entry name" value="Nnf1"/>
    <property type="match status" value="1"/>
</dbReference>
<evidence type="ECO:0000256" key="1">
    <source>
        <dbReference type="ARBA" id="ARBA00004123"/>
    </source>
</evidence>
<evidence type="ECO:0000313" key="11">
    <source>
        <dbReference type="EMBL" id="KAJ3227893.1"/>
    </source>
</evidence>
<organism evidence="11 12">
    <name type="scientific">Clydaea vesicula</name>
    <dbReference type="NCBI Taxonomy" id="447962"/>
    <lineage>
        <taxon>Eukaryota</taxon>
        <taxon>Fungi</taxon>
        <taxon>Fungi incertae sedis</taxon>
        <taxon>Chytridiomycota</taxon>
        <taxon>Chytridiomycota incertae sedis</taxon>
        <taxon>Chytridiomycetes</taxon>
        <taxon>Lobulomycetales</taxon>
        <taxon>Lobulomycetaceae</taxon>
        <taxon>Clydaea</taxon>
    </lineage>
</organism>
<keyword evidence="8" id="KW-0131">Cell cycle</keyword>
<evidence type="ECO:0000256" key="6">
    <source>
        <dbReference type="ARBA" id="ARBA00022838"/>
    </source>
</evidence>
<dbReference type="PANTHER" id="PTHR15459">
    <property type="entry name" value="POLYAMINE-MODULATED FACTOR 1"/>
    <property type="match status" value="1"/>
</dbReference>
<evidence type="ECO:0000256" key="8">
    <source>
        <dbReference type="ARBA" id="ARBA00023306"/>
    </source>
</evidence>
<reference evidence="11" key="1">
    <citation type="submission" date="2020-05" db="EMBL/GenBank/DDBJ databases">
        <title>Phylogenomic resolution of chytrid fungi.</title>
        <authorList>
            <person name="Stajich J.E."/>
            <person name="Amses K."/>
            <person name="Simmons R."/>
            <person name="Seto K."/>
            <person name="Myers J."/>
            <person name="Bonds A."/>
            <person name="Quandt C.A."/>
            <person name="Barry K."/>
            <person name="Liu P."/>
            <person name="Grigoriev I."/>
            <person name="Longcore J.E."/>
            <person name="James T.Y."/>
        </authorList>
    </citation>
    <scope>NUCLEOTIDE SEQUENCE</scope>
    <source>
        <strain evidence="11">JEL0476</strain>
    </source>
</reference>
<keyword evidence="3" id="KW-0158">Chromosome</keyword>
<evidence type="ECO:0000256" key="9">
    <source>
        <dbReference type="ARBA" id="ARBA00023328"/>
    </source>
</evidence>
<keyword evidence="7" id="KW-0539">Nucleus</keyword>
<dbReference type="InterPro" id="IPR007128">
    <property type="entry name" value="PMF1/Nnf1"/>
</dbReference>
<keyword evidence="5" id="KW-0498">Mitosis</keyword>
<dbReference type="Proteomes" id="UP001211065">
    <property type="component" value="Unassembled WGS sequence"/>
</dbReference>
<dbReference type="EMBL" id="JADGJW010000009">
    <property type="protein sequence ID" value="KAJ3227893.1"/>
    <property type="molecule type" value="Genomic_DNA"/>
</dbReference>
<comment type="subcellular location">
    <subcellularLocation>
        <location evidence="2">Chromosome</location>
        <location evidence="2">Centromere</location>
        <location evidence="2">Kinetochore</location>
    </subcellularLocation>
    <subcellularLocation>
        <location evidence="1">Nucleus</location>
    </subcellularLocation>
</comment>
<dbReference type="PANTHER" id="PTHR15459:SF3">
    <property type="entry name" value="POLYAMINE-MODULATED FACTOR 1"/>
    <property type="match status" value="1"/>
</dbReference>
<dbReference type="GO" id="GO:0000444">
    <property type="term" value="C:MIS12/MIND type complex"/>
    <property type="evidence" value="ECO:0007669"/>
    <property type="project" value="InterPro"/>
</dbReference>
<dbReference type="GO" id="GO:0005634">
    <property type="term" value="C:nucleus"/>
    <property type="evidence" value="ECO:0007669"/>
    <property type="project" value="UniProtKB-SubCell"/>
</dbReference>
<evidence type="ECO:0000256" key="10">
    <source>
        <dbReference type="SAM" id="Coils"/>
    </source>
</evidence>